<sequence>MKEKEIINNFEKVFNVKIEIDSGRNIKVTPKRDKEKIIKLLAPFLELNKKYKEVVEENTKNYEKIYNLSELLSLGGRNISELELIDTIINLGMMILEVDNLVIKYKNKFYSNKNNKIIENIIGNIIESNSKDEYIHKNIERKSIVVYNARDELILGIEFEKALDSNTVEKKLKGIRILSEVIKTIYNIRNYKSNIENIYISILKKVSSILEYRNYIYGNFYDIDKLLLLLEFMAKKLEMNFTEIETLKLSAILKDVGTILITENILHKRTSLTNEEKKIIEKHTYYSYNILKNIPYFEEHALIIKNHHERYDGNGYPKGINGKEIPISANLLNLVSTFLALVSSRVYRKAYSNIEAKEIIKNESGKRFYPELVEIFIENYDEIIEILS</sequence>
<dbReference type="PROSITE" id="PS51832">
    <property type="entry name" value="HD_GYP"/>
    <property type="match status" value="1"/>
</dbReference>
<protein>
    <recommendedName>
        <fullName evidence="1">HD-GYP domain-containing protein</fullName>
    </recommendedName>
</protein>
<dbReference type="InterPro" id="IPR052020">
    <property type="entry name" value="Cyclic_di-GMP/3'3'-cGAMP_PDE"/>
</dbReference>
<evidence type="ECO:0000313" key="3">
    <source>
        <dbReference type="Proteomes" id="UP001321582"/>
    </source>
</evidence>
<dbReference type="InterPro" id="IPR003607">
    <property type="entry name" value="HD/PDEase_dom"/>
</dbReference>
<dbReference type="PANTHER" id="PTHR45228:SF1">
    <property type="entry name" value="CYCLIC DI-GMP PHOSPHODIESTERASE TM_0186"/>
    <property type="match status" value="1"/>
</dbReference>
<dbReference type="Gene3D" id="1.10.3210.10">
    <property type="entry name" value="Hypothetical protein af1432"/>
    <property type="match status" value="1"/>
</dbReference>
<organism evidence="2 3">
    <name type="scientific">Haliovirga abyssi</name>
    <dbReference type="NCBI Taxonomy" id="2996794"/>
    <lineage>
        <taxon>Bacteria</taxon>
        <taxon>Fusobacteriati</taxon>
        <taxon>Fusobacteriota</taxon>
        <taxon>Fusobacteriia</taxon>
        <taxon>Fusobacteriales</taxon>
        <taxon>Haliovirgaceae</taxon>
        <taxon>Haliovirga</taxon>
    </lineage>
</organism>
<dbReference type="Pfam" id="PF13487">
    <property type="entry name" value="HD_5"/>
    <property type="match status" value="1"/>
</dbReference>
<dbReference type="SUPFAM" id="SSF109604">
    <property type="entry name" value="HD-domain/PDEase-like"/>
    <property type="match status" value="1"/>
</dbReference>
<dbReference type="AlphaFoldDB" id="A0AAU9DF19"/>
<dbReference type="KEGG" id="haby:HLVA_13520"/>
<accession>A0AAU9DF19</accession>
<evidence type="ECO:0000259" key="1">
    <source>
        <dbReference type="PROSITE" id="PS51832"/>
    </source>
</evidence>
<dbReference type="Proteomes" id="UP001321582">
    <property type="component" value="Chromosome"/>
</dbReference>
<proteinExistence type="predicted"/>
<dbReference type="RefSeq" id="WP_307903639.1">
    <property type="nucleotide sequence ID" value="NZ_AP027059.1"/>
</dbReference>
<gene>
    <name evidence="2" type="ORF">HLVA_13520</name>
</gene>
<dbReference type="PANTHER" id="PTHR45228">
    <property type="entry name" value="CYCLIC DI-GMP PHOSPHODIESTERASE TM_0186-RELATED"/>
    <property type="match status" value="1"/>
</dbReference>
<dbReference type="CDD" id="cd00077">
    <property type="entry name" value="HDc"/>
    <property type="match status" value="1"/>
</dbReference>
<keyword evidence="3" id="KW-1185">Reference proteome</keyword>
<dbReference type="InterPro" id="IPR037522">
    <property type="entry name" value="HD_GYP_dom"/>
</dbReference>
<dbReference type="EMBL" id="AP027059">
    <property type="protein sequence ID" value="BDU50783.1"/>
    <property type="molecule type" value="Genomic_DNA"/>
</dbReference>
<evidence type="ECO:0000313" key="2">
    <source>
        <dbReference type="EMBL" id="BDU50783.1"/>
    </source>
</evidence>
<reference evidence="2 3" key="1">
    <citation type="submission" date="2022-11" db="EMBL/GenBank/DDBJ databases">
        <title>Haliovirga abyssi gen. nov., sp. nov., a mesophilic fermentative bacterium isolated from the Iheya North hydrothermal field and the proposal of Haliovirgaceae fam. nov.</title>
        <authorList>
            <person name="Miyazaki U."/>
            <person name="Tame A."/>
            <person name="Miyazaki J."/>
            <person name="Takai K."/>
            <person name="Sawayama S."/>
            <person name="Kitajima M."/>
            <person name="Okamoto A."/>
            <person name="Nakagawa S."/>
        </authorList>
    </citation>
    <scope>NUCLEOTIDE SEQUENCE [LARGE SCALE GENOMIC DNA]</scope>
    <source>
        <strain evidence="2 3">IC12</strain>
    </source>
</reference>
<name>A0AAU9DF19_9FUSO</name>
<feature type="domain" description="HD-GYP" evidence="1">
    <location>
        <begin position="195"/>
        <end position="388"/>
    </location>
</feature>